<dbReference type="InterPro" id="IPR009057">
    <property type="entry name" value="Homeodomain-like_sf"/>
</dbReference>
<sequence length="285" mass="32358">MVQIPFHHRENSLFEDGSRPVLLYAGQISDEPEWSFPSHKHDDLIEIIYISEGNGTFIIDNKKYSAGKGDILIYNQGALHEEKSNPDDPLKTYFCGVGNLHVSGLDRGCIIPAHAEPVIHAGIYSYQMEQYISTLFTELRSQVWGFETICQNTLNSIIVVILRLVNMDNHSAQPASSQSLGYRIKDYIDQNYTREIPLSEIANRLYISPHYLSHIFKEETGNSPINYLIQRRVGEAMRLLLTTSMTVQEIASEVGYDNANYFSMVFKKATGTSPSLFRKNQVDAR</sequence>
<dbReference type="EMBL" id="JASKHM010000005">
    <property type="protein sequence ID" value="MEQ4482782.1"/>
    <property type="molecule type" value="Genomic_DNA"/>
</dbReference>
<dbReference type="InterPro" id="IPR018060">
    <property type="entry name" value="HTH_AraC"/>
</dbReference>
<keyword evidence="2" id="KW-0238">DNA-binding</keyword>
<keyword evidence="1" id="KW-0805">Transcription regulation</keyword>
<dbReference type="PROSITE" id="PS00041">
    <property type="entry name" value="HTH_ARAC_FAMILY_1"/>
    <property type="match status" value="1"/>
</dbReference>
<dbReference type="PANTHER" id="PTHR43280:SF28">
    <property type="entry name" value="HTH-TYPE TRANSCRIPTIONAL ACTIVATOR RHAS"/>
    <property type="match status" value="1"/>
</dbReference>
<dbReference type="Pfam" id="PF02311">
    <property type="entry name" value="AraC_binding"/>
    <property type="match status" value="1"/>
</dbReference>
<organism evidence="5 6">
    <name type="scientific">Cohnella silvisoli</name>
    <dbReference type="NCBI Taxonomy" id="2873699"/>
    <lineage>
        <taxon>Bacteria</taxon>
        <taxon>Bacillati</taxon>
        <taxon>Bacillota</taxon>
        <taxon>Bacilli</taxon>
        <taxon>Bacillales</taxon>
        <taxon>Paenibacillaceae</taxon>
        <taxon>Cohnella</taxon>
    </lineage>
</organism>
<dbReference type="PROSITE" id="PS01124">
    <property type="entry name" value="HTH_ARAC_FAMILY_2"/>
    <property type="match status" value="1"/>
</dbReference>
<evidence type="ECO:0000313" key="5">
    <source>
        <dbReference type="EMBL" id="MEQ4482782.1"/>
    </source>
</evidence>
<dbReference type="InterPro" id="IPR037923">
    <property type="entry name" value="HTH-like"/>
</dbReference>
<comment type="caution">
    <text evidence="5">The sequence shown here is derived from an EMBL/GenBank/DDBJ whole genome shotgun (WGS) entry which is preliminary data.</text>
</comment>
<dbReference type="SUPFAM" id="SSF46689">
    <property type="entry name" value="Homeodomain-like"/>
    <property type="match status" value="2"/>
</dbReference>
<dbReference type="CDD" id="cd02208">
    <property type="entry name" value="cupin_RmlC-like"/>
    <property type="match status" value="1"/>
</dbReference>
<dbReference type="InterPro" id="IPR003313">
    <property type="entry name" value="AraC-bd"/>
</dbReference>
<proteinExistence type="predicted"/>
<dbReference type="Pfam" id="PF12833">
    <property type="entry name" value="HTH_18"/>
    <property type="match status" value="1"/>
</dbReference>
<evidence type="ECO:0000313" key="6">
    <source>
        <dbReference type="Proteomes" id="UP001493487"/>
    </source>
</evidence>
<reference evidence="5 6" key="1">
    <citation type="journal article" date="2023" name="Genome Announc.">
        <title>Pan-Genome Analyses of the Genus Cohnella and Proposal of the Novel Species Cohnella silvisoli sp. nov., Isolated from Forest Soil.</title>
        <authorList>
            <person name="Wang C."/>
            <person name="Mao L."/>
            <person name="Bao G."/>
            <person name="Zhu H."/>
        </authorList>
    </citation>
    <scope>NUCLEOTIDE SEQUENCE [LARGE SCALE GENOMIC DNA]</scope>
    <source>
        <strain evidence="5 6">NL03-T5-1</strain>
    </source>
</reference>
<dbReference type="InterPro" id="IPR014710">
    <property type="entry name" value="RmlC-like_jellyroll"/>
</dbReference>
<dbReference type="Gene3D" id="2.60.120.10">
    <property type="entry name" value="Jelly Rolls"/>
    <property type="match status" value="1"/>
</dbReference>
<evidence type="ECO:0000259" key="4">
    <source>
        <dbReference type="PROSITE" id="PS01124"/>
    </source>
</evidence>
<evidence type="ECO:0000256" key="2">
    <source>
        <dbReference type="ARBA" id="ARBA00023125"/>
    </source>
</evidence>
<dbReference type="PRINTS" id="PR00032">
    <property type="entry name" value="HTHARAC"/>
</dbReference>
<dbReference type="PANTHER" id="PTHR43280">
    <property type="entry name" value="ARAC-FAMILY TRANSCRIPTIONAL REGULATOR"/>
    <property type="match status" value="1"/>
</dbReference>
<keyword evidence="3" id="KW-0804">Transcription</keyword>
<name>A0ABV1KTK9_9BACL</name>
<accession>A0ABV1KTK9</accession>
<feature type="domain" description="HTH araC/xylS-type" evidence="4">
    <location>
        <begin position="182"/>
        <end position="280"/>
    </location>
</feature>
<dbReference type="SMART" id="SM00342">
    <property type="entry name" value="HTH_ARAC"/>
    <property type="match status" value="1"/>
</dbReference>
<dbReference type="SUPFAM" id="SSF51215">
    <property type="entry name" value="Regulatory protein AraC"/>
    <property type="match status" value="1"/>
</dbReference>
<keyword evidence="6" id="KW-1185">Reference proteome</keyword>
<gene>
    <name evidence="5" type="ORF">QJS35_10275</name>
</gene>
<dbReference type="InterPro" id="IPR020449">
    <property type="entry name" value="Tscrpt_reg_AraC-type_HTH"/>
</dbReference>
<dbReference type="Gene3D" id="1.10.10.60">
    <property type="entry name" value="Homeodomain-like"/>
    <property type="match status" value="2"/>
</dbReference>
<protein>
    <submittedName>
        <fullName evidence="5">AraC family transcriptional regulator</fullName>
    </submittedName>
</protein>
<evidence type="ECO:0000256" key="3">
    <source>
        <dbReference type="ARBA" id="ARBA00023163"/>
    </source>
</evidence>
<evidence type="ECO:0000256" key="1">
    <source>
        <dbReference type="ARBA" id="ARBA00023015"/>
    </source>
</evidence>
<dbReference type="RefSeq" id="WP_232185496.1">
    <property type="nucleotide sequence ID" value="NZ_JAIOAP010000005.1"/>
</dbReference>
<dbReference type="Proteomes" id="UP001493487">
    <property type="component" value="Unassembled WGS sequence"/>
</dbReference>
<dbReference type="InterPro" id="IPR018062">
    <property type="entry name" value="HTH_AraC-typ_CS"/>
</dbReference>